<protein>
    <submittedName>
        <fullName evidence="2">Uncharacterized protein</fullName>
    </submittedName>
</protein>
<accession>A0ABV8LYQ9</accession>
<dbReference type="RefSeq" id="WP_253750290.1">
    <property type="nucleotide sequence ID" value="NZ_JAMZDZ010000001.1"/>
</dbReference>
<keyword evidence="1" id="KW-0812">Transmembrane</keyword>
<dbReference type="Proteomes" id="UP001595816">
    <property type="component" value="Unassembled WGS sequence"/>
</dbReference>
<keyword evidence="1" id="KW-1133">Transmembrane helix</keyword>
<keyword evidence="3" id="KW-1185">Reference proteome</keyword>
<sequence>MGDSDRQGRRWRGGGGGCGTGGGYFLGFIGAAVYYIQQSDGFWEGVVGVLKALVWPAFLVYEVLKFVSA</sequence>
<evidence type="ECO:0000256" key="1">
    <source>
        <dbReference type="SAM" id="Phobius"/>
    </source>
</evidence>
<dbReference type="EMBL" id="JBHSAY010000023">
    <property type="protein sequence ID" value="MFC4135537.1"/>
    <property type="molecule type" value="Genomic_DNA"/>
</dbReference>
<evidence type="ECO:0000313" key="3">
    <source>
        <dbReference type="Proteomes" id="UP001595816"/>
    </source>
</evidence>
<comment type="caution">
    <text evidence="2">The sequence shown here is derived from an EMBL/GenBank/DDBJ whole genome shotgun (WGS) entry which is preliminary data.</text>
</comment>
<keyword evidence="1" id="KW-0472">Membrane</keyword>
<feature type="transmembrane region" description="Helical" evidence="1">
    <location>
        <begin position="42"/>
        <end position="64"/>
    </location>
</feature>
<gene>
    <name evidence="2" type="ORF">ACFOZ4_33400</name>
</gene>
<organism evidence="2 3">
    <name type="scientific">Hamadaea flava</name>
    <dbReference type="NCBI Taxonomy" id="1742688"/>
    <lineage>
        <taxon>Bacteria</taxon>
        <taxon>Bacillati</taxon>
        <taxon>Actinomycetota</taxon>
        <taxon>Actinomycetes</taxon>
        <taxon>Micromonosporales</taxon>
        <taxon>Micromonosporaceae</taxon>
        <taxon>Hamadaea</taxon>
    </lineage>
</organism>
<proteinExistence type="predicted"/>
<name>A0ABV8LYQ9_9ACTN</name>
<evidence type="ECO:0000313" key="2">
    <source>
        <dbReference type="EMBL" id="MFC4135537.1"/>
    </source>
</evidence>
<reference evidence="3" key="1">
    <citation type="journal article" date="2019" name="Int. J. Syst. Evol. Microbiol.">
        <title>The Global Catalogue of Microorganisms (GCM) 10K type strain sequencing project: providing services to taxonomists for standard genome sequencing and annotation.</title>
        <authorList>
            <consortium name="The Broad Institute Genomics Platform"/>
            <consortium name="The Broad Institute Genome Sequencing Center for Infectious Disease"/>
            <person name="Wu L."/>
            <person name="Ma J."/>
        </authorList>
    </citation>
    <scope>NUCLEOTIDE SEQUENCE [LARGE SCALE GENOMIC DNA]</scope>
    <source>
        <strain evidence="3">CGMCC 4.7289</strain>
    </source>
</reference>
<feature type="transmembrane region" description="Helical" evidence="1">
    <location>
        <begin position="12"/>
        <end position="36"/>
    </location>
</feature>